<dbReference type="PANTHER" id="PTHR47234">
    <property type="match status" value="1"/>
</dbReference>
<keyword evidence="5 9" id="KW-0798">TonB box</keyword>
<accession>A0A494W5X3</accession>
<feature type="signal peptide" evidence="10">
    <location>
        <begin position="1"/>
        <end position="33"/>
    </location>
</feature>
<dbReference type="Pfam" id="PF07715">
    <property type="entry name" value="Plug"/>
    <property type="match status" value="1"/>
</dbReference>
<feature type="chain" id="PRO_5019764128" evidence="10">
    <location>
        <begin position="34"/>
        <end position="959"/>
    </location>
</feature>
<evidence type="ECO:0000256" key="9">
    <source>
        <dbReference type="RuleBase" id="RU003357"/>
    </source>
</evidence>
<keyword evidence="3 8" id="KW-1134">Transmembrane beta strand</keyword>
<evidence type="ECO:0000256" key="6">
    <source>
        <dbReference type="ARBA" id="ARBA00023136"/>
    </source>
</evidence>
<dbReference type="Gene3D" id="2.40.170.20">
    <property type="entry name" value="TonB-dependent receptor, beta-barrel domain"/>
    <property type="match status" value="1"/>
</dbReference>
<dbReference type="RefSeq" id="WP_066696369.1">
    <property type="nucleotide sequence ID" value="NZ_AP018664.1"/>
</dbReference>
<dbReference type="Gene3D" id="2.170.130.10">
    <property type="entry name" value="TonB-dependent receptor, plug domain"/>
    <property type="match status" value="1"/>
</dbReference>
<evidence type="ECO:0000259" key="11">
    <source>
        <dbReference type="Pfam" id="PF00593"/>
    </source>
</evidence>
<dbReference type="AlphaFoldDB" id="A0A494W5X3"/>
<dbReference type="PANTHER" id="PTHR47234:SF3">
    <property type="entry name" value="SECRETIN_TONB SHORT N-TERMINAL DOMAIN-CONTAINING PROTEIN"/>
    <property type="match status" value="1"/>
</dbReference>
<evidence type="ECO:0000256" key="4">
    <source>
        <dbReference type="ARBA" id="ARBA00022692"/>
    </source>
</evidence>
<evidence type="ECO:0000256" key="5">
    <source>
        <dbReference type="ARBA" id="ARBA00023077"/>
    </source>
</evidence>
<comment type="subcellular location">
    <subcellularLocation>
        <location evidence="1 8">Cell outer membrane</location>
        <topology evidence="1 8">Multi-pass membrane protein</topology>
    </subcellularLocation>
</comment>
<dbReference type="SUPFAM" id="SSF56935">
    <property type="entry name" value="Porins"/>
    <property type="match status" value="1"/>
</dbReference>
<keyword evidence="6 8" id="KW-0472">Membrane</keyword>
<feature type="domain" description="TonB-dependent receptor plug" evidence="12">
    <location>
        <begin position="63"/>
        <end position="179"/>
    </location>
</feature>
<dbReference type="InterPro" id="IPR039426">
    <property type="entry name" value="TonB-dep_rcpt-like"/>
</dbReference>
<protein>
    <submittedName>
        <fullName evidence="13">TonB-dependent receptor</fullName>
    </submittedName>
</protein>
<organism evidence="13 14">
    <name type="scientific">Sphingobium amiense</name>
    <dbReference type="NCBI Taxonomy" id="135719"/>
    <lineage>
        <taxon>Bacteria</taxon>
        <taxon>Pseudomonadati</taxon>
        <taxon>Pseudomonadota</taxon>
        <taxon>Alphaproteobacteria</taxon>
        <taxon>Sphingomonadales</taxon>
        <taxon>Sphingomonadaceae</taxon>
        <taxon>Sphingobium</taxon>
    </lineage>
</organism>
<evidence type="ECO:0000256" key="7">
    <source>
        <dbReference type="ARBA" id="ARBA00023237"/>
    </source>
</evidence>
<keyword evidence="2 8" id="KW-0813">Transport</keyword>
<comment type="similarity">
    <text evidence="8 9">Belongs to the TonB-dependent receptor family.</text>
</comment>
<dbReference type="Pfam" id="PF00593">
    <property type="entry name" value="TonB_dep_Rec_b-barrel"/>
    <property type="match status" value="1"/>
</dbReference>
<dbReference type="EMBL" id="AP018664">
    <property type="protein sequence ID" value="BBD99973.1"/>
    <property type="molecule type" value="Genomic_DNA"/>
</dbReference>
<name>A0A494W5X3_9SPHN</name>
<evidence type="ECO:0000313" key="13">
    <source>
        <dbReference type="EMBL" id="BBD99973.1"/>
    </source>
</evidence>
<evidence type="ECO:0000256" key="10">
    <source>
        <dbReference type="SAM" id="SignalP"/>
    </source>
</evidence>
<keyword evidence="10" id="KW-0732">Signal</keyword>
<dbReference type="KEGG" id="sami:SAMIE_1034740"/>
<proteinExistence type="inferred from homology"/>
<reference evidence="13 14" key="1">
    <citation type="submission" date="2018-05" db="EMBL/GenBank/DDBJ databases">
        <title>Complete Genome Sequence of the Nonylphenol-Degrading Bacterium Sphingobium amiense DSM 16289T.</title>
        <authorList>
            <person name="Ootsuka M."/>
            <person name="Nishizawa T."/>
            <person name="Ohta H."/>
        </authorList>
    </citation>
    <scope>NUCLEOTIDE SEQUENCE [LARGE SCALE GENOMIC DNA]</scope>
    <source>
        <strain evidence="13 14">DSM 16289</strain>
    </source>
</reference>
<keyword evidence="7 8" id="KW-0998">Cell outer membrane</keyword>
<evidence type="ECO:0000313" key="14">
    <source>
        <dbReference type="Proteomes" id="UP000279959"/>
    </source>
</evidence>
<dbReference type="InterPro" id="IPR012910">
    <property type="entry name" value="Plug_dom"/>
</dbReference>
<evidence type="ECO:0000256" key="8">
    <source>
        <dbReference type="PROSITE-ProRule" id="PRU01360"/>
    </source>
</evidence>
<keyword evidence="13" id="KW-0675">Receptor</keyword>
<gene>
    <name evidence="13" type="ORF">SAMIE_1034740</name>
</gene>
<sequence length="959" mass="102788">MKDTAHRTCRRFLTEAASFAVAASLLAGASVQAQEADQATAAPESSAPDIIVTASRVQRSGFTAPTPTTIINDAVLEARGATNVATVLNEIPAFKSSTTPTTNGVRAVQAGAYFADLRGLGSSRTLVLVDGNRFVPQIATGFGGYQIDLNQVPALMLERAEVVTGGASAQWGSDAVAGVVNLILRKNFEGLKAEAQAGTSEYGDNSEYRIGVLGGLKLGDRGHLTLALDHVSNDGVGDTFSRDWGRQAWGLVANPARATNGLAATLILPDVRYSTMTNGGLINSTTGPAAQLRGIFINPDGSLGRFQYGQYVGASFMQGGGSNEGVNFNTGVSIAPSVRRWTGYGRLSYDVTDALTLYGEGSYSKTVGRAQTLPPRNEQATPIVVSVQNPLIPQALRNEIDRLNALPQNAANQITSFNLGRNSVDIGYQRSRIENETQRGVIGFDADLGNSWKLSGAAIHGRNVYTQRVFNNRIQSNFRFAVDVVQTANGPACRAVTLGNAAANGCVPLDVFGEGAPSAEAIAYVTGTTYSRTRYEQTAANINLSGEPFSTWAGPVSIAVGGEYRREKQNTYVDPIAEVAGYESSNARSLRGHFNVKEAYAEAVVPLARDLPLLRKLDVQGAVRLTDYSSSGSVTTWKAGVTWESLSGLLVRGTISRDIRAPNIFEMFTPAVTTILTRNFAAAVDGGPVGQVPTASLTRGNRDLDPEVSKTKTIGFSYAPPFIPGLQFSVDYFNIRVSDAIAQIDPNLLINFCTGVTATPERSFYCSFITRSPAGAASVYTVDNPYLNLGYIKRTGFDFEASYRLPLEQLSSGLGGSLTARFSATRTNRFGEDITGAGYVERAGETSSAGNPRLITNSSLTYDDSMLTLQLQMRTIGKGKYNNQFTEGVQINDNSVPGRTYFNMSTTIKVAEKFELFGVVNNLTDRDPPLIPQNFGYPTAPQFFDMIGRTYRFGARVKL</sequence>
<dbReference type="PROSITE" id="PS52016">
    <property type="entry name" value="TONB_DEPENDENT_REC_3"/>
    <property type="match status" value="1"/>
</dbReference>
<evidence type="ECO:0000256" key="2">
    <source>
        <dbReference type="ARBA" id="ARBA00022448"/>
    </source>
</evidence>
<dbReference type="InterPro" id="IPR036942">
    <property type="entry name" value="Beta-barrel_TonB_sf"/>
</dbReference>
<evidence type="ECO:0000256" key="3">
    <source>
        <dbReference type="ARBA" id="ARBA00022452"/>
    </source>
</evidence>
<evidence type="ECO:0000256" key="1">
    <source>
        <dbReference type="ARBA" id="ARBA00004571"/>
    </source>
</evidence>
<dbReference type="GO" id="GO:0009279">
    <property type="term" value="C:cell outer membrane"/>
    <property type="evidence" value="ECO:0007669"/>
    <property type="project" value="UniProtKB-SubCell"/>
</dbReference>
<evidence type="ECO:0000259" key="12">
    <source>
        <dbReference type="Pfam" id="PF07715"/>
    </source>
</evidence>
<dbReference type="InterPro" id="IPR037066">
    <property type="entry name" value="Plug_dom_sf"/>
</dbReference>
<feature type="domain" description="TonB-dependent receptor-like beta-barrel" evidence="11">
    <location>
        <begin position="421"/>
        <end position="923"/>
    </location>
</feature>
<keyword evidence="4 8" id="KW-0812">Transmembrane</keyword>
<dbReference type="InterPro" id="IPR000531">
    <property type="entry name" value="Beta-barrel_TonB"/>
</dbReference>
<dbReference type="Proteomes" id="UP000279959">
    <property type="component" value="Chromosome"/>
</dbReference>
<keyword evidence="14" id="KW-1185">Reference proteome</keyword>